<dbReference type="Pfam" id="PF03385">
    <property type="entry name" value="STELLO"/>
    <property type="match status" value="1"/>
</dbReference>
<dbReference type="PANTHER" id="PTHR31362">
    <property type="entry name" value="GLYCOSYLTRANSFERASE STELLO1-RELATED"/>
    <property type="match status" value="1"/>
</dbReference>
<dbReference type="PANTHER" id="PTHR31362:SF0">
    <property type="entry name" value="EXOSTOSIN DOMAIN-CONTAINING PROTEIN-RELATED"/>
    <property type="match status" value="1"/>
</dbReference>
<evidence type="ECO:0008006" key="4">
    <source>
        <dbReference type="Google" id="ProtNLM"/>
    </source>
</evidence>
<organism evidence="2 3">
    <name type="scientific">Coptis chinensis</name>
    <dbReference type="NCBI Taxonomy" id="261450"/>
    <lineage>
        <taxon>Eukaryota</taxon>
        <taxon>Viridiplantae</taxon>
        <taxon>Streptophyta</taxon>
        <taxon>Embryophyta</taxon>
        <taxon>Tracheophyta</taxon>
        <taxon>Spermatophyta</taxon>
        <taxon>Magnoliopsida</taxon>
        <taxon>Ranunculales</taxon>
        <taxon>Ranunculaceae</taxon>
        <taxon>Coptidoideae</taxon>
        <taxon>Coptis</taxon>
    </lineage>
</organism>
<gene>
    <name evidence="2" type="ORF">IFM89_021039</name>
</gene>
<keyword evidence="1" id="KW-1133">Transmembrane helix</keyword>
<protein>
    <recommendedName>
        <fullName evidence="4">Glycosyltransferase STELLO1</fullName>
    </recommendedName>
</protein>
<name>A0A835H810_9MAGN</name>
<evidence type="ECO:0000313" key="2">
    <source>
        <dbReference type="EMBL" id="KAF9593283.1"/>
    </source>
</evidence>
<keyword evidence="1" id="KW-0812">Transmembrane</keyword>
<comment type="caution">
    <text evidence="2">The sequence shown here is derived from an EMBL/GenBank/DDBJ whole genome shotgun (WGS) entry which is preliminary data.</text>
</comment>
<sequence>MFVQDRFSPKPQIRPLPQLHPDRLHPSTKSLDFSSWLSENFYKIIAISLLIVSVAGIFFLKNVGNSGALMCLQTRAIELERIAFPKVEWNLIKPIVDKTSPYASFQSERWIVVSVSNYPSNSLRRLVKIKGWQVLAIGNSKTPSDWNLKGAIFLSLDQQASLNFRVVDHLPYDSYVRKSVGYLFAIQHGAKKIFDADDRGEVIDGDLGKHFDLELIGEKARRQPIMQYSHENPNKTVVNPYIHFGQRSVWPRGLPLENVGEVGHEEFYTELYGGKQLIQQGISNGLPDVDSVFYFTRKSSLEMFDIQFDEHAPKVALPQGMMVPMNSFNTLFHASAFWALMLPVSVSTMASDVLRGYWGQRLLWEIGGHVVVYPPTVHRFDSIQSYPFSEEKDLHVNVGRLIKFLVQWRSGKHRLFEKIMQLSYAMAEEGFWTELDVKFTADWLQDLLAVGYQQPRLMTLELGRPRATIGHGDRKEFVPQKLPSVHLGVKEVGTVNYEIGNLIQWRKNFGNVVLILFCTSPVERTALEWRLLYGRIFKTVIILSEQSNSELAVERGQLEQAYKYLPKIFDRYTSAEGFLFLQDDTILNYWNLLPADKNKLWIADQVSNSWFAVPTRGNDSAWFSSQAKMVKKVVNTMPAHFQVSYKENGPAKNSLILCSSDVFYVPRRFLGDFKDLVGLVGNLEIHHKFAIPMFFLAMDSPPHFDSVFNKMIYRTDIPSKNSSSIYSALAPAVHPWSVANEPDFIKLVRIMAEGDPLLMELV</sequence>
<dbReference type="Proteomes" id="UP000631114">
    <property type="component" value="Unassembled WGS sequence"/>
</dbReference>
<keyword evidence="3" id="KW-1185">Reference proteome</keyword>
<evidence type="ECO:0000313" key="3">
    <source>
        <dbReference type="Proteomes" id="UP000631114"/>
    </source>
</evidence>
<keyword evidence="1" id="KW-0472">Membrane</keyword>
<reference evidence="2 3" key="1">
    <citation type="submission" date="2020-10" db="EMBL/GenBank/DDBJ databases">
        <title>The Coptis chinensis genome and diversification of protoberbering-type alkaloids.</title>
        <authorList>
            <person name="Wang B."/>
            <person name="Shu S."/>
            <person name="Song C."/>
            <person name="Liu Y."/>
        </authorList>
    </citation>
    <scope>NUCLEOTIDE SEQUENCE [LARGE SCALE GENOMIC DNA]</scope>
    <source>
        <strain evidence="2">HL-2020</strain>
        <tissue evidence="2">Leaf</tissue>
    </source>
</reference>
<dbReference type="AlphaFoldDB" id="A0A835H810"/>
<accession>A0A835H810</accession>
<dbReference type="OrthoDB" id="408493at2759"/>
<proteinExistence type="predicted"/>
<evidence type="ECO:0000256" key="1">
    <source>
        <dbReference type="SAM" id="Phobius"/>
    </source>
</evidence>
<dbReference type="EMBL" id="JADFTS010000008">
    <property type="protein sequence ID" value="KAF9593283.1"/>
    <property type="molecule type" value="Genomic_DNA"/>
</dbReference>
<dbReference type="InterPro" id="IPR005049">
    <property type="entry name" value="STL-like"/>
</dbReference>
<feature type="transmembrane region" description="Helical" evidence="1">
    <location>
        <begin position="41"/>
        <end position="60"/>
    </location>
</feature>